<name>A0A2V0PJQ7_9CHLO</name>
<dbReference type="AlphaFoldDB" id="A0A2V0PJQ7"/>
<evidence type="ECO:0000256" key="3">
    <source>
        <dbReference type="ARBA" id="ARBA00022692"/>
    </source>
</evidence>
<proteinExistence type="inferred from homology"/>
<dbReference type="STRING" id="307507.A0A2V0PJQ7"/>
<dbReference type="InterPro" id="IPR050307">
    <property type="entry name" value="Sterol_Desaturase_Related"/>
</dbReference>
<feature type="transmembrane region" description="Helical" evidence="6">
    <location>
        <begin position="116"/>
        <end position="134"/>
    </location>
</feature>
<evidence type="ECO:0000313" key="8">
    <source>
        <dbReference type="EMBL" id="GBF98140.1"/>
    </source>
</evidence>
<dbReference type="OrthoDB" id="1658724at2759"/>
<evidence type="ECO:0000313" key="9">
    <source>
        <dbReference type="Proteomes" id="UP000247498"/>
    </source>
</evidence>
<dbReference type="InterPro" id="IPR006694">
    <property type="entry name" value="Fatty_acid_hydroxylase"/>
</dbReference>
<evidence type="ECO:0000256" key="1">
    <source>
        <dbReference type="ARBA" id="ARBA00004370"/>
    </source>
</evidence>
<organism evidence="8 9">
    <name type="scientific">Raphidocelis subcapitata</name>
    <dbReference type="NCBI Taxonomy" id="307507"/>
    <lineage>
        <taxon>Eukaryota</taxon>
        <taxon>Viridiplantae</taxon>
        <taxon>Chlorophyta</taxon>
        <taxon>core chlorophytes</taxon>
        <taxon>Chlorophyceae</taxon>
        <taxon>CS clade</taxon>
        <taxon>Sphaeropleales</taxon>
        <taxon>Selenastraceae</taxon>
        <taxon>Raphidocelis</taxon>
    </lineage>
</organism>
<evidence type="ECO:0000256" key="6">
    <source>
        <dbReference type="SAM" id="Phobius"/>
    </source>
</evidence>
<comment type="caution">
    <text evidence="8">The sequence shown here is derived from an EMBL/GenBank/DDBJ whole genome shotgun (WGS) entry which is preliminary data.</text>
</comment>
<reference evidence="8 9" key="1">
    <citation type="journal article" date="2018" name="Sci. Rep.">
        <title>Raphidocelis subcapitata (=Pseudokirchneriella subcapitata) provides an insight into genome evolution and environmental adaptations in the Sphaeropleales.</title>
        <authorList>
            <person name="Suzuki S."/>
            <person name="Yamaguchi H."/>
            <person name="Nakajima N."/>
            <person name="Kawachi M."/>
        </authorList>
    </citation>
    <scope>NUCLEOTIDE SEQUENCE [LARGE SCALE GENOMIC DNA]</scope>
    <source>
        <strain evidence="8 9">NIES-35</strain>
    </source>
</reference>
<dbReference type="PANTHER" id="PTHR11863">
    <property type="entry name" value="STEROL DESATURASE"/>
    <property type="match status" value="1"/>
</dbReference>
<evidence type="ECO:0000256" key="2">
    <source>
        <dbReference type="ARBA" id="ARBA00009324"/>
    </source>
</evidence>
<keyword evidence="3 6" id="KW-0812">Transmembrane</keyword>
<dbReference type="InParanoid" id="A0A2V0PJQ7"/>
<feature type="transmembrane region" description="Helical" evidence="6">
    <location>
        <begin position="166"/>
        <end position="188"/>
    </location>
</feature>
<feature type="transmembrane region" description="Helical" evidence="6">
    <location>
        <begin position="78"/>
        <end position="96"/>
    </location>
</feature>
<comment type="subcellular location">
    <subcellularLocation>
        <location evidence="1">Membrane</location>
    </subcellularLocation>
</comment>
<accession>A0A2V0PJQ7</accession>
<evidence type="ECO:0000259" key="7">
    <source>
        <dbReference type="Pfam" id="PF04116"/>
    </source>
</evidence>
<keyword evidence="4 6" id="KW-1133">Transmembrane helix</keyword>
<keyword evidence="9" id="KW-1185">Reference proteome</keyword>
<comment type="similarity">
    <text evidence="2">Belongs to the sterol desaturase family.</text>
</comment>
<dbReference type="GO" id="GO:0008610">
    <property type="term" value="P:lipid biosynthetic process"/>
    <property type="evidence" value="ECO:0007669"/>
    <property type="project" value="InterPro"/>
</dbReference>
<gene>
    <name evidence="8" type="ORF">Rsub_10552</name>
</gene>
<keyword evidence="5 6" id="KW-0472">Membrane</keyword>
<dbReference type="Proteomes" id="UP000247498">
    <property type="component" value="Unassembled WGS sequence"/>
</dbReference>
<evidence type="ECO:0000256" key="4">
    <source>
        <dbReference type="ARBA" id="ARBA00022989"/>
    </source>
</evidence>
<dbReference type="GO" id="GO:0005506">
    <property type="term" value="F:iron ion binding"/>
    <property type="evidence" value="ECO:0007669"/>
    <property type="project" value="InterPro"/>
</dbReference>
<feature type="domain" description="Fatty acid hydroxylase" evidence="7">
    <location>
        <begin position="118"/>
        <end position="264"/>
    </location>
</feature>
<feature type="transmembrane region" description="Helical" evidence="6">
    <location>
        <begin position="31"/>
        <end position="53"/>
    </location>
</feature>
<evidence type="ECO:0000256" key="5">
    <source>
        <dbReference type="ARBA" id="ARBA00023136"/>
    </source>
</evidence>
<dbReference type="Pfam" id="PF04116">
    <property type="entry name" value="FA_hydroxylase"/>
    <property type="match status" value="1"/>
</dbReference>
<sequence length="299" mass="33436">MYRALDAALAAVEAAPPLARAAVLITAALVGALGFALLSVAYERAAYAGYAFLERLGLIDRLIPGITPTATDYQKETFRAFVFSLWPALLLIFYNLRPLLACAAPDWNPLTVLAGVWVLSILHDPWFWAVHATLHRFKPLYRKIHHQHHDHPWGDMSLHQTADMHFVEAFALTMGFYAACLVLALNLWGSWNPVLFYAYIAVEANMNMGGHCGYHMPAWLQLLVTAGVGNTPWSASSLTHYIHHLDPSKNRALYFTWVDKLAGTYRASHPKIKPIADPVEYNRRPLRLAAKLIAARWGA</sequence>
<dbReference type="GO" id="GO:0016491">
    <property type="term" value="F:oxidoreductase activity"/>
    <property type="evidence" value="ECO:0007669"/>
    <property type="project" value="InterPro"/>
</dbReference>
<dbReference type="GO" id="GO:0016020">
    <property type="term" value="C:membrane"/>
    <property type="evidence" value="ECO:0007669"/>
    <property type="project" value="UniProtKB-SubCell"/>
</dbReference>
<protein>
    <recommendedName>
        <fullName evidence="7">Fatty acid hydroxylase domain-containing protein</fullName>
    </recommendedName>
</protein>
<dbReference type="EMBL" id="BDRX01000117">
    <property type="protein sequence ID" value="GBF98140.1"/>
    <property type="molecule type" value="Genomic_DNA"/>
</dbReference>